<evidence type="ECO:0000313" key="2">
    <source>
        <dbReference type="EMBL" id="TWT30334.1"/>
    </source>
</evidence>
<feature type="domain" description="HTH cro/C1-type" evidence="1">
    <location>
        <begin position="3"/>
        <end position="51"/>
    </location>
</feature>
<dbReference type="AlphaFoldDB" id="A0A5C5UVF3"/>
<gene>
    <name evidence="2" type="ORF">KOR34_48920</name>
</gene>
<dbReference type="GO" id="GO:0003677">
    <property type="term" value="F:DNA binding"/>
    <property type="evidence" value="ECO:0007669"/>
    <property type="project" value="InterPro"/>
</dbReference>
<dbReference type="Proteomes" id="UP000316714">
    <property type="component" value="Unassembled WGS sequence"/>
</dbReference>
<name>A0A5C5UVF3_9BACT</name>
<dbReference type="InterPro" id="IPR010982">
    <property type="entry name" value="Lambda_DNA-bd_dom_sf"/>
</dbReference>
<keyword evidence="3" id="KW-1185">Reference proteome</keyword>
<evidence type="ECO:0000259" key="1">
    <source>
        <dbReference type="PROSITE" id="PS50943"/>
    </source>
</evidence>
<organism evidence="2 3">
    <name type="scientific">Posidoniimonas corsicana</name>
    <dbReference type="NCBI Taxonomy" id="1938618"/>
    <lineage>
        <taxon>Bacteria</taxon>
        <taxon>Pseudomonadati</taxon>
        <taxon>Planctomycetota</taxon>
        <taxon>Planctomycetia</taxon>
        <taxon>Pirellulales</taxon>
        <taxon>Lacipirellulaceae</taxon>
        <taxon>Posidoniimonas</taxon>
    </lineage>
</organism>
<dbReference type="CDD" id="cd00093">
    <property type="entry name" value="HTH_XRE"/>
    <property type="match status" value="1"/>
</dbReference>
<accession>A0A5C5UVF3</accession>
<comment type="caution">
    <text evidence="2">The sequence shown here is derived from an EMBL/GenBank/DDBJ whole genome shotgun (WGS) entry which is preliminary data.</text>
</comment>
<protein>
    <recommendedName>
        <fullName evidence="1">HTH cro/C1-type domain-containing protein</fullName>
    </recommendedName>
</protein>
<dbReference type="Gene3D" id="1.10.260.40">
    <property type="entry name" value="lambda repressor-like DNA-binding domains"/>
    <property type="match status" value="1"/>
</dbReference>
<proteinExistence type="predicted"/>
<dbReference type="PROSITE" id="PS50943">
    <property type="entry name" value="HTH_CROC1"/>
    <property type="match status" value="1"/>
</dbReference>
<dbReference type="Pfam" id="PF01381">
    <property type="entry name" value="HTH_3"/>
    <property type="match status" value="1"/>
</dbReference>
<dbReference type="EMBL" id="SIHJ01000005">
    <property type="protein sequence ID" value="TWT30334.1"/>
    <property type="molecule type" value="Genomic_DNA"/>
</dbReference>
<dbReference type="SUPFAM" id="SSF47413">
    <property type="entry name" value="lambda repressor-like DNA-binding domains"/>
    <property type="match status" value="1"/>
</dbReference>
<dbReference type="InterPro" id="IPR001387">
    <property type="entry name" value="Cro/C1-type_HTH"/>
</dbReference>
<reference evidence="2 3" key="1">
    <citation type="submission" date="2019-02" db="EMBL/GenBank/DDBJ databases">
        <title>Deep-cultivation of Planctomycetes and their phenomic and genomic characterization uncovers novel biology.</title>
        <authorList>
            <person name="Wiegand S."/>
            <person name="Jogler M."/>
            <person name="Boedeker C."/>
            <person name="Pinto D."/>
            <person name="Vollmers J."/>
            <person name="Rivas-Marin E."/>
            <person name="Kohn T."/>
            <person name="Peeters S.H."/>
            <person name="Heuer A."/>
            <person name="Rast P."/>
            <person name="Oberbeckmann S."/>
            <person name="Bunk B."/>
            <person name="Jeske O."/>
            <person name="Meyerdierks A."/>
            <person name="Storesund J.E."/>
            <person name="Kallscheuer N."/>
            <person name="Luecker S."/>
            <person name="Lage O.M."/>
            <person name="Pohl T."/>
            <person name="Merkel B.J."/>
            <person name="Hornburger P."/>
            <person name="Mueller R.-W."/>
            <person name="Bruemmer F."/>
            <person name="Labrenz M."/>
            <person name="Spormann A.M."/>
            <person name="Op Den Camp H."/>
            <person name="Overmann J."/>
            <person name="Amann R."/>
            <person name="Jetten M.S.M."/>
            <person name="Mascher T."/>
            <person name="Medema M.H."/>
            <person name="Devos D.P."/>
            <person name="Kaster A.-K."/>
            <person name="Ovreas L."/>
            <person name="Rohde M."/>
            <person name="Galperin M.Y."/>
            <person name="Jogler C."/>
        </authorList>
    </citation>
    <scope>NUCLEOTIDE SEQUENCE [LARGE SCALE GENOMIC DNA]</scope>
    <source>
        <strain evidence="2 3">KOR34</strain>
    </source>
</reference>
<sequence>MAKHGLTYEDVVEASGLDSRTIRGIVRGVKQPHAKTVRRLAESLGVASEELFAAPTGMTAEAFDLATNPLVAEQAAARPDLFEDWTPSDYAELASRFGVGGALTAEGVLREAQRLNENRDLIDRARLVLESDQADVLAALINVLHQRVTSIDRQVCNIEPIKKRR</sequence>
<evidence type="ECO:0000313" key="3">
    <source>
        <dbReference type="Proteomes" id="UP000316714"/>
    </source>
</evidence>